<dbReference type="EC" id="2.4.1.212" evidence="2"/>
<keyword evidence="2" id="KW-0328">Glycosyltransferase</keyword>
<dbReference type="RefSeq" id="WP_055181855.1">
    <property type="nucleotide sequence ID" value="NZ_CABIWY010000010.1"/>
</dbReference>
<dbReference type="PANTHER" id="PTHR22916:SF3">
    <property type="entry name" value="UDP-GLCNAC:BETAGAL BETA-1,3-N-ACETYLGLUCOSAMINYLTRANSFERASE-LIKE PROTEIN 1"/>
    <property type="match status" value="1"/>
</dbReference>
<name>A0A174BZB9_9FIRM</name>
<dbReference type="Proteomes" id="UP000095380">
    <property type="component" value="Unassembled WGS sequence"/>
</dbReference>
<proteinExistence type="predicted"/>
<evidence type="ECO:0000259" key="1">
    <source>
        <dbReference type="Pfam" id="PF00535"/>
    </source>
</evidence>
<feature type="domain" description="Glycosyltransferase 2-like" evidence="1">
    <location>
        <begin position="64"/>
        <end position="178"/>
    </location>
</feature>
<organism evidence="2 5">
    <name type="scientific">Dorea longicatena</name>
    <dbReference type="NCBI Taxonomy" id="88431"/>
    <lineage>
        <taxon>Bacteria</taxon>
        <taxon>Bacillati</taxon>
        <taxon>Bacillota</taxon>
        <taxon>Clostridia</taxon>
        <taxon>Lachnospirales</taxon>
        <taxon>Lachnospiraceae</taxon>
        <taxon>Dorea</taxon>
    </lineage>
</organism>
<evidence type="ECO:0000313" key="5">
    <source>
        <dbReference type="Proteomes" id="UP000095439"/>
    </source>
</evidence>
<dbReference type="InterPro" id="IPR029044">
    <property type="entry name" value="Nucleotide-diphossugar_trans"/>
</dbReference>
<accession>A0A174BZB9</accession>
<evidence type="ECO:0000313" key="4">
    <source>
        <dbReference type="Proteomes" id="UP000095380"/>
    </source>
</evidence>
<reference evidence="4 5" key="1">
    <citation type="submission" date="2015-09" db="EMBL/GenBank/DDBJ databases">
        <authorList>
            <consortium name="Pathogen Informatics"/>
        </authorList>
    </citation>
    <scope>NUCLEOTIDE SEQUENCE [LARGE SCALE GENOMIC DNA]</scope>
    <source>
        <strain evidence="3 4">2789STDY5608851</strain>
        <strain evidence="2 5">2789STDY5608866</strain>
    </source>
</reference>
<sequence>MCSKIKRIITKVKKEGIVKPIERRIQNQKRQKEELKIIQNYHLIDDNERKRQREEVFEKNIKISIITPLYNTPENYLIQLIESVCSQTYANWELCLADGSDDGHDAVGELCRKYAEKDTRIVYRKLDKNEGIVGNTNQAIQFATGEYLGLLDHDDILHESALYECAKRIQDGADFVFTDEMKFRESVEDSNDIVCKSGFGKDELRSHNYICHFVVFAKNLLDGMSELYRKECEGSQDYDMVLRLTEKAGKIVHIPKILYYWRVHAGSVSMDLSVKQYAVDSAKRAIGEQLKRTNEYGQVECNLPYQTIYRIKYDLENTPVVSIYIWENGQEDIGGYIDKLLKKTHYRPLEIICNSKEVTSVSDKNVKIFGYSRTEEESAYEWIRKAREQSSRMYHICLSGYCIPESEEWIEEMLMYAQRPDVGVVSANIWDNKGQSYFAGGVLDQDSLTGIHVINKGMDKADQGYEANMRHVRNTTTASGICMMVPERTFEKIGDFSTEMQDCADIDLCLRSREKGLWNVWACFADVAYAGDNTAEDYWKQCDLFKKKWKETIEAGDEFYHPLLKALKKI</sequence>
<gene>
    <name evidence="2" type="primary">hyaD_3</name>
    <name evidence="3" type="ORF">ERS852408_01530</name>
    <name evidence="2" type="ORF">ERS852423_02163</name>
</gene>
<evidence type="ECO:0000313" key="3">
    <source>
        <dbReference type="EMBL" id="CUO12727.1"/>
    </source>
</evidence>
<evidence type="ECO:0000313" key="2">
    <source>
        <dbReference type="EMBL" id="CUO06174.1"/>
    </source>
</evidence>
<dbReference type="GO" id="GO:0050501">
    <property type="term" value="F:hyaluronan synthase activity"/>
    <property type="evidence" value="ECO:0007669"/>
    <property type="project" value="UniProtKB-EC"/>
</dbReference>
<dbReference type="EMBL" id="CYYY01000010">
    <property type="protein sequence ID" value="CUO06174.1"/>
    <property type="molecule type" value="Genomic_DNA"/>
</dbReference>
<protein>
    <submittedName>
        <fullName evidence="2">Hyaluronan synthase</fullName>
        <ecNumber evidence="2">2.4.1.212</ecNumber>
    </submittedName>
</protein>
<dbReference type="Gene3D" id="3.90.550.10">
    <property type="entry name" value="Spore Coat Polysaccharide Biosynthesis Protein SpsA, Chain A"/>
    <property type="match status" value="2"/>
</dbReference>
<dbReference type="Proteomes" id="UP000095439">
    <property type="component" value="Unassembled WGS sequence"/>
</dbReference>
<dbReference type="SUPFAM" id="SSF53448">
    <property type="entry name" value="Nucleotide-diphospho-sugar transferases"/>
    <property type="match status" value="2"/>
</dbReference>
<dbReference type="EMBL" id="CYYM01000007">
    <property type="protein sequence ID" value="CUO12727.1"/>
    <property type="molecule type" value="Genomic_DNA"/>
</dbReference>
<dbReference type="AlphaFoldDB" id="A0A174BZB9"/>
<dbReference type="PANTHER" id="PTHR22916">
    <property type="entry name" value="GLYCOSYLTRANSFERASE"/>
    <property type="match status" value="1"/>
</dbReference>
<dbReference type="Pfam" id="PF00535">
    <property type="entry name" value="Glycos_transf_2"/>
    <property type="match status" value="1"/>
</dbReference>
<dbReference type="InterPro" id="IPR001173">
    <property type="entry name" value="Glyco_trans_2-like"/>
</dbReference>
<keyword evidence="2" id="KW-0808">Transferase</keyword>